<sequence length="728" mass="81256">MRVGSNTRVIVKNLPISLDERGVERLISEKCKELGLELTDCKLLCKNAKDQKAKNAKNPSGKQAAVSRGLCFVGFADEKDATKFKDYYDGTYFRACKVTIEFSRPPPRTPQEAADEPKKTERLIAKSKRECGDGEVATTLVKQVKKYTKAGVSGERKHTVFEDEAQSDTEMDGIPTDEPEPPSDADEQEESADNLDRVILFNLPYNVTESAIRELCRPFGPITDIHLPLNSQNDADTDGGKLTKGYCYVSWVFPSDAVKFRDAKNRTIFCGRIMHVNLAKPKEQGSTADRATYEEFGRRSGRRNAEKSSYKRELQKKKLANAENATIWNTLHIDINATIAAVSRQLELDKRDIVDEANAAVNVALSETLILNQLTKWLDEQGIDYQQFQVSKSAETKEKDGSKEAERKESEVKRVTRSDDTLIIKNLPSDADEADLVETFSKYGQLLRLAVAPYAVMGIVQYLEPKAAQAAFRSLAYTPYLGLPLYLEWAPIKLIREGAPIPELATKKKSDIKAADEQRRGSEAPATADPSQEAEADDDAEVSTNVSIYLKNLNFKTRDDALKNHFGSCKGYVTSKVVMKDNATLSRGFGFVEFDSMANAKAAIRAKTGILIDGKVIEMSIAKRAEKPPTEIAESKILEATNKIIVKNLAFQATRQDLYKMFSYYGNVKSVRIPKSLKSNNRGFAFVEFLSKQESARAVEALQHTHLYGRHLVLEFAEEDEVDDQSAE</sequence>
<feature type="region of interest" description="Disordered" evidence="3">
    <location>
        <begin position="508"/>
        <end position="540"/>
    </location>
</feature>
<keyword evidence="6" id="KW-1185">Reference proteome</keyword>
<proteinExistence type="predicted"/>
<feature type="compositionally biased region" description="Basic and acidic residues" evidence="3">
    <location>
        <begin position="291"/>
        <end position="311"/>
    </location>
</feature>
<dbReference type="SUPFAM" id="SSF54928">
    <property type="entry name" value="RNA-binding domain, RBD"/>
    <property type="match status" value="4"/>
</dbReference>
<feature type="domain" description="RRM" evidence="4">
    <location>
        <begin position="7"/>
        <end position="105"/>
    </location>
</feature>
<dbReference type="InterPro" id="IPR000504">
    <property type="entry name" value="RRM_dom"/>
</dbReference>
<dbReference type="VEuPathDB" id="PiroplasmaDB:BOVATA_032610"/>
<dbReference type="InterPro" id="IPR035979">
    <property type="entry name" value="RBD_domain_sf"/>
</dbReference>
<evidence type="ECO:0000313" key="6">
    <source>
        <dbReference type="Proteomes" id="UP000236319"/>
    </source>
</evidence>
<feature type="compositionally biased region" description="Basic and acidic residues" evidence="3">
    <location>
        <begin position="508"/>
        <end position="522"/>
    </location>
</feature>
<feature type="region of interest" description="Disordered" evidence="3">
    <location>
        <begin position="287"/>
        <end position="311"/>
    </location>
</feature>
<evidence type="ECO:0000259" key="4">
    <source>
        <dbReference type="PROSITE" id="PS50102"/>
    </source>
</evidence>
<dbReference type="PANTHER" id="PTHR23003">
    <property type="entry name" value="RNA RECOGNITION MOTIF RRM DOMAIN CONTAINING PROTEIN"/>
    <property type="match status" value="1"/>
</dbReference>
<feature type="domain" description="RRM" evidence="4">
    <location>
        <begin position="642"/>
        <end position="719"/>
    </location>
</feature>
<dbReference type="GO" id="GO:0005737">
    <property type="term" value="C:cytoplasm"/>
    <property type="evidence" value="ECO:0007669"/>
    <property type="project" value="TreeGrafter"/>
</dbReference>
<feature type="domain" description="RRM" evidence="4">
    <location>
        <begin position="546"/>
        <end position="624"/>
    </location>
</feature>
<dbReference type="PROSITE" id="PS50102">
    <property type="entry name" value="RRM"/>
    <property type="match status" value="5"/>
</dbReference>
<feature type="region of interest" description="Disordered" evidence="3">
    <location>
        <begin position="155"/>
        <end position="192"/>
    </location>
</feature>
<reference evidence="5 6" key="1">
    <citation type="journal article" date="2017" name="BMC Genomics">
        <title>Whole-genome assembly of Babesia ovata and comparative genomics between closely related pathogens.</title>
        <authorList>
            <person name="Yamagishi J."/>
            <person name="Asada M."/>
            <person name="Hakimi H."/>
            <person name="Tanaka T.Q."/>
            <person name="Sugimoto C."/>
            <person name="Kawazu S."/>
        </authorList>
    </citation>
    <scope>NUCLEOTIDE SEQUENCE [LARGE SCALE GENOMIC DNA]</scope>
    <source>
        <strain evidence="5 6">Miyake</strain>
    </source>
</reference>
<evidence type="ECO:0000313" key="5">
    <source>
        <dbReference type="EMBL" id="GBE61768.1"/>
    </source>
</evidence>
<gene>
    <name evidence="5" type="ORF">BOVATA_032610</name>
</gene>
<feature type="compositionally biased region" description="Acidic residues" evidence="3">
    <location>
        <begin position="162"/>
        <end position="192"/>
    </location>
</feature>
<dbReference type="Proteomes" id="UP000236319">
    <property type="component" value="Unassembled WGS sequence"/>
</dbReference>
<dbReference type="OrthoDB" id="439639at2759"/>
<dbReference type="CDD" id="cd12320">
    <property type="entry name" value="RRM6_RBM19_RRM5_MRD1"/>
    <property type="match status" value="1"/>
</dbReference>
<feature type="domain" description="RRM" evidence="4">
    <location>
        <begin position="196"/>
        <end position="281"/>
    </location>
</feature>
<organism evidence="5 6">
    <name type="scientific">Babesia ovata</name>
    <dbReference type="NCBI Taxonomy" id="189622"/>
    <lineage>
        <taxon>Eukaryota</taxon>
        <taxon>Sar</taxon>
        <taxon>Alveolata</taxon>
        <taxon>Apicomplexa</taxon>
        <taxon>Aconoidasida</taxon>
        <taxon>Piroplasmida</taxon>
        <taxon>Babesiidae</taxon>
        <taxon>Babesia</taxon>
    </lineage>
</organism>
<evidence type="ECO:0000256" key="2">
    <source>
        <dbReference type="PROSITE-ProRule" id="PRU00176"/>
    </source>
</evidence>
<dbReference type="Gene3D" id="3.30.70.330">
    <property type="match status" value="5"/>
</dbReference>
<dbReference type="PANTHER" id="PTHR23003:SF3">
    <property type="entry name" value="FI21236P1-RELATED"/>
    <property type="match status" value="1"/>
</dbReference>
<accession>A0A2H6KFJ6</accession>
<keyword evidence="1 2" id="KW-0694">RNA-binding</keyword>
<dbReference type="Pfam" id="PF00076">
    <property type="entry name" value="RRM_1"/>
    <property type="match status" value="4"/>
</dbReference>
<dbReference type="RefSeq" id="XP_028868011.1">
    <property type="nucleotide sequence ID" value="XM_029012178.1"/>
</dbReference>
<dbReference type="InterPro" id="IPR050374">
    <property type="entry name" value="RRT5_SRSF_SR"/>
</dbReference>
<dbReference type="SMART" id="SM00360">
    <property type="entry name" value="RRM"/>
    <property type="match status" value="5"/>
</dbReference>
<dbReference type="GO" id="GO:1990904">
    <property type="term" value="C:ribonucleoprotein complex"/>
    <property type="evidence" value="ECO:0007669"/>
    <property type="project" value="TreeGrafter"/>
</dbReference>
<protein>
    <submittedName>
        <fullName evidence="5">5x Mrd1p splicing related protein</fullName>
    </submittedName>
</protein>
<feature type="domain" description="RRM" evidence="4">
    <location>
        <begin position="420"/>
        <end position="492"/>
    </location>
</feature>
<dbReference type="InterPro" id="IPR012677">
    <property type="entry name" value="Nucleotide-bd_a/b_plait_sf"/>
</dbReference>
<comment type="caution">
    <text evidence="5">The sequence shown here is derived from an EMBL/GenBank/DDBJ whole genome shotgun (WGS) entry which is preliminary data.</text>
</comment>
<dbReference type="EMBL" id="BDSA01000003">
    <property type="protein sequence ID" value="GBE61768.1"/>
    <property type="molecule type" value="Genomic_DNA"/>
</dbReference>
<name>A0A2H6KFJ6_9APIC</name>
<evidence type="ECO:0000256" key="1">
    <source>
        <dbReference type="ARBA" id="ARBA00022884"/>
    </source>
</evidence>
<dbReference type="AlphaFoldDB" id="A0A2H6KFJ6"/>
<dbReference type="GeneID" id="39875538"/>
<dbReference type="GO" id="GO:0003729">
    <property type="term" value="F:mRNA binding"/>
    <property type="evidence" value="ECO:0007669"/>
    <property type="project" value="TreeGrafter"/>
</dbReference>
<evidence type="ECO:0000256" key="3">
    <source>
        <dbReference type="SAM" id="MobiDB-lite"/>
    </source>
</evidence>
<dbReference type="GO" id="GO:0005634">
    <property type="term" value="C:nucleus"/>
    <property type="evidence" value="ECO:0007669"/>
    <property type="project" value="TreeGrafter"/>
</dbReference>